<proteinExistence type="predicted"/>
<accession>A0A7S1KWP6</accession>
<feature type="region of interest" description="Disordered" evidence="2">
    <location>
        <begin position="236"/>
        <end position="256"/>
    </location>
</feature>
<reference evidence="3" key="1">
    <citation type="submission" date="2021-01" db="EMBL/GenBank/DDBJ databases">
        <authorList>
            <person name="Corre E."/>
            <person name="Pelletier E."/>
            <person name="Niang G."/>
            <person name="Scheremetjew M."/>
            <person name="Finn R."/>
            <person name="Kale V."/>
            <person name="Holt S."/>
            <person name="Cochrane G."/>
            <person name="Meng A."/>
            <person name="Brown T."/>
            <person name="Cohen L."/>
        </authorList>
    </citation>
    <scope>NUCLEOTIDE SEQUENCE</scope>
    <source>
        <strain evidence="3">OF101</strain>
    </source>
</reference>
<organism evidence="3">
    <name type="scientific">Alexandrium catenella</name>
    <name type="common">Red tide dinoflagellate</name>
    <name type="synonym">Gonyaulax catenella</name>
    <dbReference type="NCBI Taxonomy" id="2925"/>
    <lineage>
        <taxon>Eukaryota</taxon>
        <taxon>Sar</taxon>
        <taxon>Alveolata</taxon>
        <taxon>Dinophyceae</taxon>
        <taxon>Gonyaulacales</taxon>
        <taxon>Pyrocystaceae</taxon>
        <taxon>Alexandrium</taxon>
    </lineage>
</organism>
<gene>
    <name evidence="3" type="ORF">ACAT0790_LOCUS1078</name>
</gene>
<feature type="coiled-coil region" evidence="1">
    <location>
        <begin position="64"/>
        <end position="91"/>
    </location>
</feature>
<name>A0A7S1KWP6_ALECA</name>
<dbReference type="AlphaFoldDB" id="A0A7S1KWP6"/>
<protein>
    <submittedName>
        <fullName evidence="3">Uncharacterized protein</fullName>
    </submittedName>
</protein>
<dbReference type="EMBL" id="HBGE01001779">
    <property type="protein sequence ID" value="CAD9087509.1"/>
    <property type="molecule type" value="Transcribed_RNA"/>
</dbReference>
<evidence type="ECO:0000256" key="2">
    <source>
        <dbReference type="SAM" id="MobiDB-lite"/>
    </source>
</evidence>
<keyword evidence="1" id="KW-0175">Coiled coil</keyword>
<evidence type="ECO:0000313" key="3">
    <source>
        <dbReference type="EMBL" id="CAD9087509.1"/>
    </source>
</evidence>
<sequence>MEPEGSDQTRGWLGVQALECLRILEASQQDLAEAGSHDHPALLAWSDASMEAQGEARCAALAEKRNLGASMEELRATMRSVQEQCERCTVETRNTAAVEASARTLLASAHDELAKVHAQLRRSTQQAADHIEARRRLTQALGEFAEAFQGMIAQEVDAHGAIQHEVAQLQQVVRDLDTRLRSKSGEIDRLVRANTRASEEVTALIASWRREHDDCLASFKDSPLGTCTEFLGKLATRQPPEPVQQQPSKTGAAVQP</sequence>
<evidence type="ECO:0000256" key="1">
    <source>
        <dbReference type="SAM" id="Coils"/>
    </source>
</evidence>